<evidence type="ECO:0000259" key="3">
    <source>
        <dbReference type="Pfam" id="PF19305"/>
    </source>
</evidence>
<accession>A0A090DE88</accession>
<dbReference type="Proteomes" id="UP000045285">
    <property type="component" value="Unassembled WGS sequence"/>
</dbReference>
<feature type="domain" description="MmgE/PrpD C-terminal" evidence="3">
    <location>
        <begin position="250"/>
        <end position="408"/>
    </location>
</feature>
<dbReference type="Gene3D" id="3.30.1330.120">
    <property type="entry name" value="2-methylcitrate dehydratase PrpD"/>
    <property type="match status" value="1"/>
</dbReference>
<dbReference type="PANTHER" id="PTHR16943:SF8">
    <property type="entry name" value="2-METHYLCITRATE DEHYDRATASE"/>
    <property type="match status" value="1"/>
</dbReference>
<name>A0A090DE88_MESPL</name>
<keyword evidence="5" id="KW-1185">Reference proteome</keyword>
<reference evidence="5" key="1">
    <citation type="submission" date="2014-08" db="EMBL/GenBank/DDBJ databases">
        <authorList>
            <person name="Moulin L."/>
        </authorList>
    </citation>
    <scope>NUCLEOTIDE SEQUENCE [LARGE SCALE GENOMIC DNA]</scope>
</reference>
<dbReference type="AlphaFoldDB" id="A0A090DE88"/>
<protein>
    <submittedName>
        <fullName evidence="4">MmgE/PrpD family protein</fullName>
    </submittedName>
</protein>
<dbReference type="Gene3D" id="1.10.4100.10">
    <property type="entry name" value="2-methylcitrate dehydratase PrpD"/>
    <property type="match status" value="1"/>
</dbReference>
<comment type="similarity">
    <text evidence="1">Belongs to the PrpD family.</text>
</comment>
<dbReference type="InterPro" id="IPR042183">
    <property type="entry name" value="MmgE/PrpD_sf_1"/>
</dbReference>
<evidence type="ECO:0000259" key="2">
    <source>
        <dbReference type="Pfam" id="PF03972"/>
    </source>
</evidence>
<dbReference type="InterPro" id="IPR045337">
    <property type="entry name" value="MmgE_PrpD_C"/>
</dbReference>
<dbReference type="GO" id="GO:0016829">
    <property type="term" value="F:lyase activity"/>
    <property type="evidence" value="ECO:0007669"/>
    <property type="project" value="InterPro"/>
</dbReference>
<dbReference type="Pfam" id="PF19305">
    <property type="entry name" value="MmgE_PrpD_C"/>
    <property type="match status" value="1"/>
</dbReference>
<evidence type="ECO:0000256" key="1">
    <source>
        <dbReference type="ARBA" id="ARBA00006174"/>
    </source>
</evidence>
<dbReference type="InterPro" id="IPR036148">
    <property type="entry name" value="MmgE/PrpD_sf"/>
</dbReference>
<dbReference type="InterPro" id="IPR045336">
    <property type="entry name" value="MmgE_PrpD_N"/>
</dbReference>
<feature type="domain" description="MmgE/PrpD N-terminal" evidence="2">
    <location>
        <begin position="22"/>
        <end position="226"/>
    </location>
</feature>
<organism evidence="4 5">
    <name type="scientific">Mesorhizobium plurifarium</name>
    <dbReference type="NCBI Taxonomy" id="69974"/>
    <lineage>
        <taxon>Bacteria</taxon>
        <taxon>Pseudomonadati</taxon>
        <taxon>Pseudomonadota</taxon>
        <taxon>Alphaproteobacteria</taxon>
        <taxon>Hyphomicrobiales</taxon>
        <taxon>Phyllobacteriaceae</taxon>
        <taxon>Mesorhizobium</taxon>
    </lineage>
</organism>
<dbReference type="PANTHER" id="PTHR16943">
    <property type="entry name" value="2-METHYLCITRATE DEHYDRATASE-RELATED"/>
    <property type="match status" value="1"/>
</dbReference>
<dbReference type="SUPFAM" id="SSF103378">
    <property type="entry name" value="2-methylcitrate dehydratase PrpD"/>
    <property type="match status" value="1"/>
</dbReference>
<sequence>MSLTRDLTRLIREKPVTERDLEWASLFVLDTLGCALGALPSEPARMLKAVAPPAQADTARKAFYLGGLSHILEMDDLHRDSVTHPGSVVIPAAWAVAHDHDLGGEAFLRAVLAGYEACCRVGMSVGKKHYRIWHNTSTCGPFGAAFAVAELIGLDDDRTVWALGNAGTQSSGLWEFLAEGAMSKHLHTARAAESGVLASFLAREGFTGAQNILEGEKGFYAGLCPDPIPEAVTAGPDRAWQLITTSIKPWPCCRHTHPAIDGAIALHAEIAGEAIAKVKVGAYRAALDVCDRPIPEDPYSAKFSLQHTVAIALADGRVDQASFDADARQRMAGERKKVDVELAPGIEAAYPESWGAEIVVETASGRRLSAARHDAKGDPGNPVTATELSEKARAQLIAGGSSPARADELIGAILALPGNRPVRSLGLLELAGDARPHARAAGSA</sequence>
<dbReference type="InterPro" id="IPR005656">
    <property type="entry name" value="MmgE_PrpD"/>
</dbReference>
<evidence type="ECO:0000313" key="4">
    <source>
        <dbReference type="EMBL" id="CDX13859.1"/>
    </source>
</evidence>
<dbReference type="EMBL" id="CCMZ01000007">
    <property type="protein sequence ID" value="CDX13859.1"/>
    <property type="molecule type" value="Genomic_DNA"/>
</dbReference>
<dbReference type="STRING" id="69974.MPLDJ20_20455"/>
<dbReference type="InterPro" id="IPR042188">
    <property type="entry name" value="MmgE/PrpD_sf_2"/>
</dbReference>
<gene>
    <name evidence="4" type="ORF">MPL3356_150099</name>
</gene>
<evidence type="ECO:0000313" key="5">
    <source>
        <dbReference type="Proteomes" id="UP000045285"/>
    </source>
</evidence>
<dbReference type="Pfam" id="PF03972">
    <property type="entry name" value="MmgE_PrpD_N"/>
    <property type="match status" value="1"/>
</dbReference>
<proteinExistence type="inferred from homology"/>